<proteinExistence type="inferred from homology"/>
<gene>
    <name evidence="19" type="ORF">GA0111570_11235</name>
</gene>
<keyword evidence="10 14" id="KW-1133">Transmembrane helix</keyword>
<sequence length="379" mass="40338">MGGEIRVGRIAGIDIKLHWSLLVIFALITWSLATGGFSGVQSSGTTAEWVAALIASVLFFGALLAHEIGHALVARRKGLEIQDITLWVFGGVSRLKGEAHTAADEFRIAVVGPVVSFGAAAIFAGLAFVLGALGAPALAVAVPTWLALINVVLAVFNMLPAFPLDGGRVLRAWLWKRRGDRTAATRTAAAVGRAFGFVLIGVGVFWFMTGNTINGLWFVVLGWFLFGAARAEESQSQLSRALHDVRVRHVMTPQPAVLPASMGVTDYIDHAMASRFTSFPVVDPTGRVVGLVTMRRVRAAMARGEEGSTLAHVALPIEQVPVLSPEDSATSLLEKLQGAPDGRALVFDRGALVGIVCPTDLQRMLELTTLRSDTGGRRT</sequence>
<feature type="active site" evidence="15">
    <location>
        <position position="67"/>
    </location>
</feature>
<dbReference type="OrthoDB" id="9781963at2"/>
<keyword evidence="20" id="KW-1185">Reference proteome</keyword>
<evidence type="ECO:0000256" key="7">
    <source>
        <dbReference type="ARBA" id="ARBA00022737"/>
    </source>
</evidence>
<dbReference type="GO" id="GO:0046872">
    <property type="term" value="F:metal ion binding"/>
    <property type="evidence" value="ECO:0007669"/>
    <property type="project" value="UniProtKB-UniRule"/>
</dbReference>
<dbReference type="STRING" id="1577474.GA0111570_11235"/>
<evidence type="ECO:0000256" key="4">
    <source>
        <dbReference type="ARBA" id="ARBA00022670"/>
    </source>
</evidence>
<dbReference type="SUPFAM" id="SSF54631">
    <property type="entry name" value="CBS-domain pair"/>
    <property type="match status" value="1"/>
</dbReference>
<dbReference type="InterPro" id="IPR016483">
    <property type="entry name" value="UCP006404_Pept_M50_CBS"/>
</dbReference>
<name>A0A1G6HQV8_9ACTN</name>
<reference evidence="19 20" key="1">
    <citation type="submission" date="2016-06" db="EMBL/GenBank/DDBJ databases">
        <authorList>
            <person name="Olsen C.W."/>
            <person name="Carey S."/>
            <person name="Hinshaw L."/>
            <person name="Karasin A.I."/>
        </authorList>
    </citation>
    <scope>NUCLEOTIDE SEQUENCE [LARGE SCALE GENOMIC DNA]</scope>
    <source>
        <strain evidence="19 20">LZ-22</strain>
    </source>
</reference>
<evidence type="ECO:0000256" key="6">
    <source>
        <dbReference type="ARBA" id="ARBA00022723"/>
    </source>
</evidence>
<feature type="transmembrane region" description="Helical" evidence="14">
    <location>
        <begin position="183"/>
        <end position="207"/>
    </location>
</feature>
<feature type="transmembrane region" description="Helical" evidence="14">
    <location>
        <begin position="21"/>
        <end position="40"/>
    </location>
</feature>
<keyword evidence="8 14" id="KW-0378">Hydrolase</keyword>
<evidence type="ECO:0000256" key="1">
    <source>
        <dbReference type="ARBA" id="ARBA00004651"/>
    </source>
</evidence>
<keyword evidence="5 14" id="KW-0812">Transmembrane</keyword>
<dbReference type="InterPro" id="IPR008915">
    <property type="entry name" value="Peptidase_M50"/>
</dbReference>
<dbReference type="Pfam" id="PF02163">
    <property type="entry name" value="Peptidase_M50"/>
    <property type="match status" value="2"/>
</dbReference>
<evidence type="ECO:0000256" key="5">
    <source>
        <dbReference type="ARBA" id="ARBA00022692"/>
    </source>
</evidence>
<dbReference type="GO" id="GO:0008237">
    <property type="term" value="F:metallopeptidase activity"/>
    <property type="evidence" value="ECO:0007669"/>
    <property type="project" value="UniProtKB-UniRule"/>
</dbReference>
<feature type="binding site" evidence="16">
    <location>
        <position position="70"/>
    </location>
    <ligand>
        <name>Zn(2+)</name>
        <dbReference type="ChEBI" id="CHEBI:29105"/>
        <note>catalytic</note>
    </ligand>
</feature>
<dbReference type="PIRSF" id="PIRSF006404">
    <property type="entry name" value="UCP006404_Pept_M50_CBS"/>
    <property type="match status" value="1"/>
</dbReference>
<organism evidence="19 20">
    <name type="scientific">Raineyella antarctica</name>
    <dbReference type="NCBI Taxonomy" id="1577474"/>
    <lineage>
        <taxon>Bacteria</taxon>
        <taxon>Bacillati</taxon>
        <taxon>Actinomycetota</taxon>
        <taxon>Actinomycetes</taxon>
        <taxon>Propionibacteriales</taxon>
        <taxon>Propionibacteriaceae</taxon>
        <taxon>Raineyella</taxon>
    </lineage>
</organism>
<evidence type="ECO:0000256" key="2">
    <source>
        <dbReference type="ARBA" id="ARBA00007931"/>
    </source>
</evidence>
<evidence type="ECO:0000256" key="16">
    <source>
        <dbReference type="PIRSR" id="PIRSR006404-2"/>
    </source>
</evidence>
<dbReference type="PANTHER" id="PTHR39188">
    <property type="entry name" value="MEMBRANE-ASSOCIATED ZINC METALLOPROTEASE M50B"/>
    <property type="match status" value="1"/>
</dbReference>
<evidence type="ECO:0000256" key="11">
    <source>
        <dbReference type="ARBA" id="ARBA00023049"/>
    </source>
</evidence>
<feature type="domain" description="CBS" evidence="18">
    <location>
        <begin position="251"/>
        <end position="307"/>
    </location>
</feature>
<evidence type="ECO:0000256" key="8">
    <source>
        <dbReference type="ARBA" id="ARBA00022801"/>
    </source>
</evidence>
<dbReference type="InterPro" id="IPR046342">
    <property type="entry name" value="CBS_dom_sf"/>
</dbReference>
<keyword evidence="9 14" id="KW-0862">Zinc</keyword>
<keyword evidence="12 17" id="KW-0129">CBS domain</keyword>
<feature type="binding site" evidence="16">
    <location>
        <position position="165"/>
    </location>
    <ligand>
        <name>Zn(2+)</name>
        <dbReference type="ChEBI" id="CHEBI:29105"/>
        <note>catalytic</note>
    </ligand>
</feature>
<keyword evidence="6 14" id="KW-0479">Metal-binding</keyword>
<dbReference type="CDD" id="cd06164">
    <property type="entry name" value="S2P-M50_SpoIVFB_CBS"/>
    <property type="match status" value="1"/>
</dbReference>
<keyword evidence="4 14" id="KW-0645">Protease</keyword>
<evidence type="ECO:0000256" key="14">
    <source>
        <dbReference type="PIRNR" id="PIRNR006404"/>
    </source>
</evidence>
<protein>
    <recommendedName>
        <fullName evidence="14">Zinc metalloprotease</fullName>
    </recommendedName>
</protein>
<dbReference type="AlphaFoldDB" id="A0A1G6HQV8"/>
<evidence type="ECO:0000256" key="3">
    <source>
        <dbReference type="ARBA" id="ARBA00022475"/>
    </source>
</evidence>
<evidence type="ECO:0000313" key="20">
    <source>
        <dbReference type="Proteomes" id="UP000199086"/>
    </source>
</evidence>
<evidence type="ECO:0000256" key="10">
    <source>
        <dbReference type="ARBA" id="ARBA00022989"/>
    </source>
</evidence>
<feature type="transmembrane region" description="Helical" evidence="14">
    <location>
        <begin position="114"/>
        <end position="139"/>
    </location>
</feature>
<dbReference type="EMBL" id="FMYF01000012">
    <property type="protein sequence ID" value="SDB96622.1"/>
    <property type="molecule type" value="Genomic_DNA"/>
</dbReference>
<keyword evidence="11 14" id="KW-0482">Metalloprotease</keyword>
<evidence type="ECO:0000256" key="13">
    <source>
        <dbReference type="ARBA" id="ARBA00023136"/>
    </source>
</evidence>
<dbReference type="PANTHER" id="PTHR39188:SF3">
    <property type="entry name" value="STAGE IV SPORULATION PROTEIN FB"/>
    <property type="match status" value="1"/>
</dbReference>
<comment type="similarity">
    <text evidence="2 14">Belongs to the peptidase M50B family.</text>
</comment>
<dbReference type="Proteomes" id="UP000199086">
    <property type="component" value="Unassembled WGS sequence"/>
</dbReference>
<dbReference type="SMART" id="SM00116">
    <property type="entry name" value="CBS"/>
    <property type="match status" value="2"/>
</dbReference>
<dbReference type="Pfam" id="PF00571">
    <property type="entry name" value="CBS"/>
    <property type="match status" value="1"/>
</dbReference>
<evidence type="ECO:0000256" key="17">
    <source>
        <dbReference type="PROSITE-ProRule" id="PRU00703"/>
    </source>
</evidence>
<dbReference type="InterPro" id="IPR000644">
    <property type="entry name" value="CBS_dom"/>
</dbReference>
<comment type="subcellular location">
    <subcellularLocation>
        <location evidence="1 14">Cell membrane</location>
        <topology evidence="1 14">Multi-pass membrane protein</topology>
    </subcellularLocation>
</comment>
<feature type="transmembrane region" description="Helical" evidence="14">
    <location>
        <begin position="145"/>
        <end position="162"/>
    </location>
</feature>
<accession>A0A1G6HQV8</accession>
<dbReference type="PROSITE" id="PS51371">
    <property type="entry name" value="CBS"/>
    <property type="match status" value="1"/>
</dbReference>
<feature type="transmembrane region" description="Helical" evidence="14">
    <location>
        <begin position="46"/>
        <end position="66"/>
    </location>
</feature>
<keyword evidence="13 14" id="KW-0472">Membrane</keyword>
<keyword evidence="7" id="KW-0677">Repeat</keyword>
<dbReference type="RefSeq" id="WP_139283273.1">
    <property type="nucleotide sequence ID" value="NZ_FMYF01000012.1"/>
</dbReference>
<evidence type="ECO:0000313" key="19">
    <source>
        <dbReference type="EMBL" id="SDB96622.1"/>
    </source>
</evidence>
<dbReference type="GO" id="GO:0005886">
    <property type="term" value="C:plasma membrane"/>
    <property type="evidence" value="ECO:0007669"/>
    <property type="project" value="UniProtKB-SubCell"/>
</dbReference>
<feature type="binding site" evidence="16">
    <location>
        <position position="66"/>
    </location>
    <ligand>
        <name>Zn(2+)</name>
        <dbReference type="ChEBI" id="CHEBI:29105"/>
        <note>catalytic</note>
    </ligand>
</feature>
<evidence type="ECO:0000256" key="15">
    <source>
        <dbReference type="PIRSR" id="PIRSR006404-1"/>
    </source>
</evidence>
<evidence type="ECO:0000256" key="9">
    <source>
        <dbReference type="ARBA" id="ARBA00022833"/>
    </source>
</evidence>
<comment type="cofactor">
    <cofactor evidence="14 16">
        <name>Zn(2+)</name>
        <dbReference type="ChEBI" id="CHEBI:29105"/>
    </cofactor>
    <text evidence="14 16">Binds 1 zinc ion per subunit.</text>
</comment>
<evidence type="ECO:0000259" key="18">
    <source>
        <dbReference type="PROSITE" id="PS51371"/>
    </source>
</evidence>
<keyword evidence="3 14" id="KW-1003">Cell membrane</keyword>
<dbReference type="GO" id="GO:0006508">
    <property type="term" value="P:proteolysis"/>
    <property type="evidence" value="ECO:0007669"/>
    <property type="project" value="UniProtKB-KW"/>
</dbReference>
<evidence type="ECO:0000256" key="12">
    <source>
        <dbReference type="ARBA" id="ARBA00023122"/>
    </source>
</evidence>
<dbReference type="Gene3D" id="3.10.580.10">
    <property type="entry name" value="CBS-domain"/>
    <property type="match status" value="1"/>
</dbReference>